<feature type="binding site" evidence="8">
    <location>
        <position position="72"/>
    </location>
    <ligand>
        <name>Mg(2+)</name>
        <dbReference type="ChEBI" id="CHEBI:18420"/>
    </ligand>
</feature>
<reference evidence="9 10" key="1">
    <citation type="journal article" date="2014" name="Nat. Commun.">
        <title>Physiological and genomic features of highly alkaliphilic hydrogen-utilizing Betaproteobacteria from a continental serpentinizing site.</title>
        <authorList>
            <person name="Suzuki S."/>
            <person name="Kuenen J.G."/>
            <person name="Schipper K."/>
            <person name="van der Velde S."/>
            <person name="Ishii S."/>
            <person name="Wu A."/>
            <person name="Sorokin D.Y."/>
            <person name="Tenney A."/>
            <person name="Meng X.Y."/>
            <person name="Morrill P.L."/>
            <person name="Kamagata Y."/>
            <person name="Muyzer G."/>
            <person name="Nealson K.H."/>
        </authorList>
    </citation>
    <scope>NUCLEOTIDE SEQUENCE [LARGE SCALE GENOMIC DNA]</scope>
    <source>
        <strain evidence="9 10">B1</strain>
    </source>
</reference>
<keyword evidence="2 8" id="KW-0436">Ligase</keyword>
<comment type="cofactor">
    <cofactor evidence="8">
        <name>Mg(2+)</name>
        <dbReference type="ChEBI" id="CHEBI:18420"/>
    </cofactor>
</comment>
<sequence>MTLPPSAGHTPGQPPRQLLKGCFVTGTDTEVGKTRVSAGLLHWLGAQGLRAAGYKAVASGMEQVDGRWLNEDVQTLWAAGWPGVRPEQVGPLQLRTACAPHIAAALEGRQIDFAALRDGAHALAQQVDCVVAEGAGGLCVPLGPDWDSSDLMRALGLPLVLVVGLRLGCINHALLTAEAIRARGLRLGGWVANTLDPDMPFLTENIATLRHEFARRHKSPCLGVLPRLAPAGAAQMAQAAAAHLDDAALRRLFGLPPA</sequence>
<evidence type="ECO:0000256" key="5">
    <source>
        <dbReference type="ARBA" id="ARBA00022756"/>
    </source>
</evidence>
<evidence type="ECO:0000256" key="1">
    <source>
        <dbReference type="ARBA" id="ARBA00022490"/>
    </source>
</evidence>
<feature type="binding site" evidence="8">
    <location>
        <position position="34"/>
    </location>
    <ligand>
        <name>Mg(2+)</name>
        <dbReference type="ChEBI" id="CHEBI:18420"/>
    </ligand>
</feature>
<dbReference type="InterPro" id="IPR027417">
    <property type="entry name" value="P-loop_NTPase"/>
</dbReference>
<evidence type="ECO:0000313" key="9">
    <source>
        <dbReference type="EMBL" id="BAO83497.1"/>
    </source>
</evidence>
<dbReference type="UniPathway" id="UPA00078">
    <property type="reaction ID" value="UER00161"/>
</dbReference>
<dbReference type="KEGG" id="cbab:SMCB_1269"/>
<evidence type="ECO:0000256" key="3">
    <source>
        <dbReference type="ARBA" id="ARBA00022723"/>
    </source>
</evidence>
<comment type="similarity">
    <text evidence="8">Belongs to the dethiobiotin synthetase family.</text>
</comment>
<comment type="catalytic activity">
    <reaction evidence="8">
        <text>(7R,8S)-7,8-diammoniononanoate + CO2 + ATP = (4R,5S)-dethiobiotin + ADP + phosphate + 3 H(+)</text>
        <dbReference type="Rhea" id="RHEA:15805"/>
        <dbReference type="ChEBI" id="CHEBI:15378"/>
        <dbReference type="ChEBI" id="CHEBI:16526"/>
        <dbReference type="ChEBI" id="CHEBI:30616"/>
        <dbReference type="ChEBI" id="CHEBI:43474"/>
        <dbReference type="ChEBI" id="CHEBI:149469"/>
        <dbReference type="ChEBI" id="CHEBI:149473"/>
        <dbReference type="ChEBI" id="CHEBI:456216"/>
        <dbReference type="EC" id="6.3.3.3"/>
    </reaction>
</comment>
<dbReference type="GO" id="GO:0009102">
    <property type="term" value="P:biotin biosynthetic process"/>
    <property type="evidence" value="ECO:0007669"/>
    <property type="project" value="UniProtKB-UniRule"/>
</dbReference>
<dbReference type="Gene3D" id="3.40.50.300">
    <property type="entry name" value="P-loop containing nucleotide triphosphate hydrolases"/>
    <property type="match status" value="1"/>
</dbReference>
<dbReference type="EC" id="6.3.3.3" evidence="8"/>
<comment type="subunit">
    <text evidence="8">Homodimer.</text>
</comment>
<dbReference type="CDD" id="cd03109">
    <property type="entry name" value="DTBS"/>
    <property type="match status" value="1"/>
</dbReference>
<dbReference type="HOGENOM" id="CLU_072551_0_0_4"/>
<comment type="function">
    <text evidence="8">Catalyzes a mechanistically unusual reaction, the ATP-dependent insertion of CO2 between the N7 and N8 nitrogen atoms of 7,8-diaminopelargonic acid (DAPA, also called 7,8-diammoniononanoate) to form a ureido ring.</text>
</comment>
<evidence type="ECO:0000313" key="10">
    <source>
        <dbReference type="Proteomes" id="UP000066014"/>
    </source>
</evidence>
<dbReference type="Pfam" id="PF13500">
    <property type="entry name" value="AAA_26"/>
    <property type="match status" value="1"/>
</dbReference>
<keyword evidence="6 8" id="KW-0067">ATP-binding</keyword>
<dbReference type="GO" id="GO:0000287">
    <property type="term" value="F:magnesium ion binding"/>
    <property type="evidence" value="ECO:0007669"/>
    <property type="project" value="UniProtKB-UniRule"/>
</dbReference>
<dbReference type="HAMAP" id="MF_00336">
    <property type="entry name" value="BioD"/>
    <property type="match status" value="1"/>
</dbReference>
<keyword evidence="7 8" id="KW-0460">Magnesium</keyword>
<dbReference type="PANTHER" id="PTHR43210">
    <property type="entry name" value="DETHIOBIOTIN SYNTHETASE"/>
    <property type="match status" value="1"/>
</dbReference>
<comment type="pathway">
    <text evidence="8">Cofactor biosynthesis; biotin biosynthesis; biotin from 7,8-diaminononanoate: step 1/2.</text>
</comment>
<dbReference type="NCBIfam" id="TIGR00347">
    <property type="entry name" value="bioD"/>
    <property type="match status" value="1"/>
</dbReference>
<proteinExistence type="inferred from homology"/>
<keyword evidence="10" id="KW-1185">Reference proteome</keyword>
<dbReference type="SUPFAM" id="SSF52540">
    <property type="entry name" value="P-loop containing nucleoside triphosphate hydrolases"/>
    <property type="match status" value="1"/>
</dbReference>
<dbReference type="PIRSF" id="PIRSF006755">
    <property type="entry name" value="DTB_synth"/>
    <property type="match status" value="1"/>
</dbReference>
<dbReference type="PANTHER" id="PTHR43210:SF5">
    <property type="entry name" value="DETHIOBIOTIN SYNTHETASE"/>
    <property type="match status" value="1"/>
</dbReference>
<feature type="binding site" evidence="8">
    <location>
        <begin position="133"/>
        <end position="136"/>
    </location>
    <ligand>
        <name>ATP</name>
        <dbReference type="ChEBI" id="CHEBI:30616"/>
    </ligand>
</feature>
<dbReference type="AlphaFoldDB" id="A0A060NP06"/>
<evidence type="ECO:0000256" key="8">
    <source>
        <dbReference type="HAMAP-Rule" id="MF_00336"/>
    </source>
</evidence>
<comment type="subcellular location">
    <subcellularLocation>
        <location evidence="8">Cytoplasm</location>
    </subcellularLocation>
</comment>
<evidence type="ECO:0000256" key="4">
    <source>
        <dbReference type="ARBA" id="ARBA00022741"/>
    </source>
</evidence>
<dbReference type="EMBL" id="AP014569">
    <property type="protein sequence ID" value="BAO83497.1"/>
    <property type="molecule type" value="Genomic_DNA"/>
</dbReference>
<keyword evidence="3 8" id="KW-0479">Metal-binding</keyword>
<keyword evidence="1 8" id="KW-0963">Cytoplasm</keyword>
<organism evidence="9 10">
    <name type="scientific">Serpentinimonas maccroryi</name>
    <dbReference type="NCBI Taxonomy" id="1458426"/>
    <lineage>
        <taxon>Bacteria</taxon>
        <taxon>Pseudomonadati</taxon>
        <taxon>Pseudomonadota</taxon>
        <taxon>Betaproteobacteria</taxon>
        <taxon>Burkholderiales</taxon>
        <taxon>Comamonadaceae</taxon>
        <taxon>Serpentinimonas</taxon>
    </lineage>
</organism>
<dbReference type="GO" id="GO:0005524">
    <property type="term" value="F:ATP binding"/>
    <property type="evidence" value="ECO:0007669"/>
    <property type="project" value="UniProtKB-UniRule"/>
</dbReference>
<dbReference type="GO" id="GO:0042803">
    <property type="term" value="F:protein homodimerization activity"/>
    <property type="evidence" value="ECO:0007669"/>
    <property type="project" value="UniProtKB-ARBA"/>
</dbReference>
<evidence type="ECO:0000256" key="6">
    <source>
        <dbReference type="ARBA" id="ARBA00022840"/>
    </source>
</evidence>
<comment type="caution">
    <text evidence="8">Lacks conserved residue(s) required for the propagation of feature annotation.</text>
</comment>
<name>A0A060NP06_9BURK</name>
<dbReference type="FunFam" id="3.40.50.300:FF:000292">
    <property type="entry name" value="ATP-dependent dethiobiotin synthetase BioD"/>
    <property type="match status" value="1"/>
</dbReference>
<evidence type="ECO:0000256" key="7">
    <source>
        <dbReference type="ARBA" id="ARBA00022842"/>
    </source>
</evidence>
<gene>
    <name evidence="8" type="primary">bioD</name>
    <name evidence="9" type="ORF">SMCB_1269</name>
</gene>
<dbReference type="Proteomes" id="UP000066014">
    <property type="component" value="Chromosome"/>
</dbReference>
<feature type="binding site" evidence="8">
    <location>
        <position position="72"/>
    </location>
    <ligand>
        <name>ATP</name>
        <dbReference type="ChEBI" id="CHEBI:30616"/>
    </ligand>
</feature>
<dbReference type="GO" id="GO:0004141">
    <property type="term" value="F:dethiobiotin synthase activity"/>
    <property type="evidence" value="ECO:0007669"/>
    <property type="project" value="UniProtKB-UniRule"/>
</dbReference>
<feature type="binding site" evidence="8">
    <location>
        <position position="59"/>
    </location>
    <ligand>
        <name>substrate</name>
    </ligand>
</feature>
<keyword evidence="5 8" id="KW-0093">Biotin biosynthesis</keyword>
<dbReference type="OrthoDB" id="9802097at2"/>
<dbReference type="STRING" id="1458426.SMCB_1269"/>
<dbReference type="GO" id="GO:0005829">
    <property type="term" value="C:cytosol"/>
    <property type="evidence" value="ECO:0007669"/>
    <property type="project" value="TreeGrafter"/>
</dbReference>
<feature type="binding site" evidence="8">
    <location>
        <begin position="226"/>
        <end position="228"/>
    </location>
    <ligand>
        <name>ATP</name>
        <dbReference type="ChEBI" id="CHEBI:30616"/>
    </ligand>
</feature>
<dbReference type="RefSeq" id="WP_045535806.1">
    <property type="nucleotide sequence ID" value="NZ_AP014569.1"/>
</dbReference>
<accession>A0A060NP06</accession>
<protein>
    <recommendedName>
        <fullName evidence="8">ATP-dependent dethiobiotin synthetase BioD</fullName>
        <ecNumber evidence="8">6.3.3.3</ecNumber>
    </recommendedName>
    <alternativeName>
        <fullName evidence="8">DTB synthetase</fullName>
        <shortName evidence="8">DTBS</shortName>
    </alternativeName>
    <alternativeName>
        <fullName evidence="8">Dethiobiotin synthase</fullName>
    </alternativeName>
</protein>
<keyword evidence="4 8" id="KW-0547">Nucleotide-binding</keyword>
<feature type="active site" evidence="8">
    <location>
        <position position="55"/>
    </location>
</feature>
<evidence type="ECO:0000256" key="2">
    <source>
        <dbReference type="ARBA" id="ARBA00022598"/>
    </source>
</evidence>
<feature type="binding site" evidence="8">
    <location>
        <begin position="193"/>
        <end position="194"/>
    </location>
    <ligand>
        <name>ATP</name>
        <dbReference type="ChEBI" id="CHEBI:30616"/>
    </ligand>
</feature>
<dbReference type="InterPro" id="IPR004472">
    <property type="entry name" value="DTB_synth_BioD"/>
</dbReference>
<feature type="binding site" evidence="8">
    <location>
        <position position="133"/>
    </location>
    <ligand>
        <name>Mg(2+)</name>
        <dbReference type="ChEBI" id="CHEBI:18420"/>
    </ligand>
</feature>